<keyword evidence="3 6" id="KW-0812">Transmembrane</keyword>
<feature type="transmembrane region" description="Helical" evidence="6">
    <location>
        <begin position="69"/>
        <end position="89"/>
    </location>
</feature>
<evidence type="ECO:0000313" key="7">
    <source>
        <dbReference type="EMBL" id="TLS36766.1"/>
    </source>
</evidence>
<sequence>MEVITKLFGQYSFLQLWNFPLLLFLLSIALIYRKWDAKKNKRVCFYWAIGCFFLLYGTPLAVISDQYLFTAKMLFEGITLFIISPLLLFSIPREQLQNIVWRIRKSKAAMFLTNPVTAFLLFYGIYWIYHYPAFSKLFYDSSLLESAAFYILFVASLLVWRPVVTFLPGWHPLKEGNKLLYLLANAIALVFVTSPLLLSDKIFYSYDTLFSWSAVDDVQAGGAIVMVIHEIAVSIMIAWVISQWGTKDGTTDPVNVGGLVDKYYWQKKRHKNLAASSYNWNKKK</sequence>
<evidence type="ECO:0000256" key="4">
    <source>
        <dbReference type="ARBA" id="ARBA00022989"/>
    </source>
</evidence>
<accession>A0A5R9F363</accession>
<evidence type="ECO:0000256" key="6">
    <source>
        <dbReference type="SAM" id="Phobius"/>
    </source>
</evidence>
<feature type="transmembrane region" description="Helical" evidence="6">
    <location>
        <begin position="109"/>
        <end position="129"/>
    </location>
</feature>
<evidence type="ECO:0000256" key="1">
    <source>
        <dbReference type="ARBA" id="ARBA00004651"/>
    </source>
</evidence>
<dbReference type="InterPro" id="IPR019108">
    <property type="entry name" value="Caa3_assmbl_CtaG-rel"/>
</dbReference>
<feature type="transmembrane region" description="Helical" evidence="6">
    <location>
        <begin position="179"/>
        <end position="198"/>
    </location>
</feature>
<evidence type="ECO:0000256" key="2">
    <source>
        <dbReference type="ARBA" id="ARBA00022475"/>
    </source>
</evidence>
<feature type="transmembrane region" description="Helical" evidence="6">
    <location>
        <begin position="12"/>
        <end position="32"/>
    </location>
</feature>
<evidence type="ECO:0000256" key="5">
    <source>
        <dbReference type="ARBA" id="ARBA00023136"/>
    </source>
</evidence>
<keyword evidence="5 6" id="KW-0472">Membrane</keyword>
<gene>
    <name evidence="7" type="ORF">FCL54_12445</name>
</gene>
<proteinExistence type="predicted"/>
<evidence type="ECO:0000256" key="3">
    <source>
        <dbReference type="ARBA" id="ARBA00022692"/>
    </source>
</evidence>
<keyword evidence="8" id="KW-1185">Reference proteome</keyword>
<organism evidence="7 8">
    <name type="scientific">Exobacillus caeni</name>
    <dbReference type="NCBI Taxonomy" id="2574798"/>
    <lineage>
        <taxon>Bacteria</taxon>
        <taxon>Bacillati</taxon>
        <taxon>Bacillota</taxon>
        <taxon>Bacilli</taxon>
        <taxon>Bacillales</taxon>
        <taxon>Guptibacillaceae</taxon>
        <taxon>Exobacillus</taxon>
    </lineage>
</organism>
<dbReference type="Proteomes" id="UP000308230">
    <property type="component" value="Unassembled WGS sequence"/>
</dbReference>
<dbReference type="Pfam" id="PF09678">
    <property type="entry name" value="Caa3_CtaG"/>
    <property type="match status" value="1"/>
</dbReference>
<dbReference type="GO" id="GO:0005886">
    <property type="term" value="C:plasma membrane"/>
    <property type="evidence" value="ECO:0007669"/>
    <property type="project" value="UniProtKB-SubCell"/>
</dbReference>
<dbReference type="RefSeq" id="WP_138126920.1">
    <property type="nucleotide sequence ID" value="NZ_SWLG01000008.1"/>
</dbReference>
<protein>
    <submittedName>
        <fullName evidence="7">Cytochrome c oxidase assembly protein</fullName>
    </submittedName>
</protein>
<dbReference type="OrthoDB" id="2936396at2"/>
<comment type="caution">
    <text evidence="7">The sequence shown here is derived from an EMBL/GenBank/DDBJ whole genome shotgun (WGS) entry which is preliminary data.</text>
</comment>
<evidence type="ECO:0000313" key="8">
    <source>
        <dbReference type="Proteomes" id="UP000308230"/>
    </source>
</evidence>
<keyword evidence="2" id="KW-1003">Cell membrane</keyword>
<dbReference type="AlphaFoldDB" id="A0A5R9F363"/>
<feature type="transmembrane region" description="Helical" evidence="6">
    <location>
        <begin position="218"/>
        <end position="241"/>
    </location>
</feature>
<reference evidence="7 8" key="1">
    <citation type="submission" date="2019-04" db="EMBL/GenBank/DDBJ databases">
        <title>Bacillus caeni sp. nov., a bacterium isolated from mangrove sediment.</title>
        <authorList>
            <person name="Huang H."/>
            <person name="Mo K."/>
            <person name="Hu Y."/>
        </authorList>
    </citation>
    <scope>NUCLEOTIDE SEQUENCE [LARGE SCALE GENOMIC DNA]</scope>
    <source>
        <strain evidence="7 8">HB172195</strain>
    </source>
</reference>
<comment type="subcellular location">
    <subcellularLocation>
        <location evidence="1">Cell membrane</location>
        <topology evidence="1">Multi-pass membrane protein</topology>
    </subcellularLocation>
</comment>
<feature type="transmembrane region" description="Helical" evidence="6">
    <location>
        <begin position="149"/>
        <end position="167"/>
    </location>
</feature>
<keyword evidence="4 6" id="KW-1133">Transmembrane helix</keyword>
<name>A0A5R9F363_9BACL</name>
<dbReference type="EMBL" id="SWLG01000008">
    <property type="protein sequence ID" value="TLS36766.1"/>
    <property type="molecule type" value="Genomic_DNA"/>
</dbReference>
<feature type="transmembrane region" description="Helical" evidence="6">
    <location>
        <begin position="44"/>
        <end position="63"/>
    </location>
</feature>